<feature type="region of interest" description="Disordered" evidence="1">
    <location>
        <begin position="219"/>
        <end position="238"/>
    </location>
</feature>
<protein>
    <recommendedName>
        <fullName evidence="4">DUF3102 domain-containing protein</fullName>
    </recommendedName>
</protein>
<comment type="caution">
    <text evidence="2">The sequence shown here is derived from an EMBL/GenBank/DDBJ whole genome shotgun (WGS) entry which is preliminary data.</text>
</comment>
<dbReference type="RefSeq" id="WP_267024855.1">
    <property type="nucleotide sequence ID" value="NZ_JAIFZO010000002.1"/>
</dbReference>
<name>A0ABT3V0B3_9ACTN</name>
<sequence>MSNNKLIKAGTSRLRKAADAAVDPAVPAELQSRAPEKATQQSADALPVLAAASSAFAGARVLSADDVQGTPEEQLAYVTDRLVEIDNLGRRAEDFMVLNKGVLLEIAQERGLHKVAGHSNFAQWAGGVLDIEEKYVFELLQDAARIRAVSELGTDLAQHLTKASTRKVMADVITNHGLETAQVVMTESLAEASKLGKKRPTAALLTQTARELTAPAIPSQNVGSEISDPTPSAPAAVTTSGLERTAAVVRERVYTMLAPSAVKTAAEADPVAVGAQLDELDAELQRVAKRLAAARRTVVAELEKQPVDAEILDVDQNA</sequence>
<reference evidence="2" key="1">
    <citation type="journal article" date="2022" name="bioRxiv">
        <title>Discovery and biosynthetic assessment of Streptomyces ortus sp nov. isolated from a deep-sea sponge.</title>
        <authorList>
            <person name="Williams S.E."/>
        </authorList>
    </citation>
    <scope>NUCLEOTIDE SEQUENCE</scope>
    <source>
        <strain evidence="2">A15ISP2-DRY2</strain>
    </source>
</reference>
<evidence type="ECO:0000256" key="1">
    <source>
        <dbReference type="SAM" id="MobiDB-lite"/>
    </source>
</evidence>
<gene>
    <name evidence="2" type="ORF">K3769_02895</name>
</gene>
<dbReference type="EMBL" id="JAIFZO010000002">
    <property type="protein sequence ID" value="MCX4231733.1"/>
    <property type="molecule type" value="Genomic_DNA"/>
</dbReference>
<evidence type="ECO:0000313" key="2">
    <source>
        <dbReference type="EMBL" id="MCX4231733.1"/>
    </source>
</evidence>
<accession>A0ABT3V0B3</accession>
<dbReference type="Proteomes" id="UP001165590">
    <property type="component" value="Unassembled WGS sequence"/>
</dbReference>
<proteinExistence type="predicted"/>
<evidence type="ECO:0000313" key="3">
    <source>
        <dbReference type="Proteomes" id="UP001165590"/>
    </source>
</evidence>
<evidence type="ECO:0008006" key="4">
    <source>
        <dbReference type="Google" id="ProtNLM"/>
    </source>
</evidence>
<organism evidence="2 3">
    <name type="scientific">Streptomyces ortus</name>
    <dbReference type="NCBI Taxonomy" id="2867268"/>
    <lineage>
        <taxon>Bacteria</taxon>
        <taxon>Bacillati</taxon>
        <taxon>Actinomycetota</taxon>
        <taxon>Actinomycetes</taxon>
        <taxon>Kitasatosporales</taxon>
        <taxon>Streptomycetaceae</taxon>
        <taxon>Streptomyces</taxon>
    </lineage>
</organism>
<feature type="compositionally biased region" description="Polar residues" evidence="1">
    <location>
        <begin position="219"/>
        <end position="230"/>
    </location>
</feature>
<keyword evidence="3" id="KW-1185">Reference proteome</keyword>